<evidence type="ECO:0000256" key="3">
    <source>
        <dbReference type="ARBA" id="ARBA00022723"/>
    </source>
</evidence>
<evidence type="ECO:0000313" key="9">
    <source>
        <dbReference type="Proteomes" id="UP000193529"/>
    </source>
</evidence>
<dbReference type="SUPFAM" id="SSF48264">
    <property type="entry name" value="Cytochrome P450"/>
    <property type="match status" value="1"/>
</dbReference>
<keyword evidence="5 7" id="KW-0408">Iron</keyword>
<keyword evidence="9" id="KW-1185">Reference proteome</keyword>
<keyword evidence="6 7" id="KW-0503">Monooxygenase</keyword>
<dbReference type="GO" id="GO:0004497">
    <property type="term" value="F:monooxygenase activity"/>
    <property type="evidence" value="ECO:0007669"/>
    <property type="project" value="UniProtKB-KW"/>
</dbReference>
<dbReference type="AlphaFoldDB" id="A0A1X1ZAX3"/>
<evidence type="ECO:0000313" key="8">
    <source>
        <dbReference type="EMBL" id="ORW20494.1"/>
    </source>
</evidence>
<dbReference type="RefSeq" id="WP_085079876.1">
    <property type="nucleotide sequence ID" value="NZ_LQPJ01000124.1"/>
</dbReference>
<accession>A0A1X1ZAX3</accession>
<dbReference type="STRING" id="153971.AWC19_15495"/>
<dbReference type="PANTHER" id="PTHR46696">
    <property type="entry name" value="P450, PUTATIVE (EUROFUNG)-RELATED"/>
    <property type="match status" value="1"/>
</dbReference>
<gene>
    <name evidence="8" type="ORF">AWC19_15495</name>
</gene>
<dbReference type="InterPro" id="IPR002397">
    <property type="entry name" value="Cyt_P450_B"/>
</dbReference>
<dbReference type="InterPro" id="IPR017972">
    <property type="entry name" value="Cyt_P450_CS"/>
</dbReference>
<sequence>MVSKPGIDYKELLPHFDMWDPAHEKIKWDVLAYAREKCPVAHTDADGGGQYMVFRYEDVRRILEDPYTFSSKGVAPRPSPVGLNPLDADPPYQPDLRKILNPLFTRTFLTKFEPELRKNAAELIDGFIGNGRFDFVREFAGPFVGNALSRAVFNEDDPVRMAHAQDVVVRVAVEGTDEAYGELVALSVQYLAEQTENPNPANEVMNAISTGTVEGGRHLTEMERLGVVAVLFLGGLDTTRGALGGIAHQLAIHPELETRLRDPAWIRQDMDELIRLTSPVGCLGRTATKDVEVGGLQIKAGEQILVRFDSANRDETHFEDASHLRFDLRRGGHVGFGLGLHRCLGAHFARIQIAIAFDELFKRITNLRLASPEAEVHWAAGIANGPESLPLVFDVVQ</sequence>
<keyword evidence="3 7" id="KW-0479">Metal-binding</keyword>
<name>A0A1X1ZAX3_9MYCO</name>
<comment type="similarity">
    <text evidence="1 7">Belongs to the cytochrome P450 family.</text>
</comment>
<evidence type="ECO:0000256" key="7">
    <source>
        <dbReference type="RuleBase" id="RU000461"/>
    </source>
</evidence>
<protein>
    <submittedName>
        <fullName evidence="8">Calcium-binding protein</fullName>
    </submittedName>
</protein>
<organism evidence="8 9">
    <name type="scientific">Mycobacterium palustre</name>
    <dbReference type="NCBI Taxonomy" id="153971"/>
    <lineage>
        <taxon>Bacteria</taxon>
        <taxon>Bacillati</taxon>
        <taxon>Actinomycetota</taxon>
        <taxon>Actinomycetes</taxon>
        <taxon>Mycobacteriales</taxon>
        <taxon>Mycobacteriaceae</taxon>
        <taxon>Mycobacterium</taxon>
        <taxon>Mycobacterium simiae complex</taxon>
    </lineage>
</organism>
<dbReference type="GO" id="GO:0016705">
    <property type="term" value="F:oxidoreductase activity, acting on paired donors, with incorporation or reduction of molecular oxygen"/>
    <property type="evidence" value="ECO:0007669"/>
    <property type="project" value="InterPro"/>
</dbReference>
<dbReference type="PANTHER" id="PTHR46696:SF6">
    <property type="entry name" value="P450, PUTATIVE (EUROFUNG)-RELATED"/>
    <property type="match status" value="1"/>
</dbReference>
<dbReference type="Proteomes" id="UP000193529">
    <property type="component" value="Unassembled WGS sequence"/>
</dbReference>
<dbReference type="PROSITE" id="PS00086">
    <property type="entry name" value="CYTOCHROME_P450"/>
    <property type="match status" value="1"/>
</dbReference>
<evidence type="ECO:0000256" key="2">
    <source>
        <dbReference type="ARBA" id="ARBA00022617"/>
    </source>
</evidence>
<dbReference type="GO" id="GO:0020037">
    <property type="term" value="F:heme binding"/>
    <property type="evidence" value="ECO:0007669"/>
    <property type="project" value="InterPro"/>
</dbReference>
<dbReference type="InterPro" id="IPR001128">
    <property type="entry name" value="Cyt_P450"/>
</dbReference>
<comment type="caution">
    <text evidence="8">The sequence shown here is derived from an EMBL/GenBank/DDBJ whole genome shotgun (WGS) entry which is preliminary data.</text>
</comment>
<dbReference type="Gene3D" id="1.10.630.10">
    <property type="entry name" value="Cytochrome P450"/>
    <property type="match status" value="1"/>
</dbReference>
<keyword evidence="2 7" id="KW-0349">Heme</keyword>
<dbReference type="OrthoDB" id="3599725at2"/>
<reference evidence="8 9" key="1">
    <citation type="submission" date="2016-01" db="EMBL/GenBank/DDBJ databases">
        <title>The new phylogeny of the genus Mycobacterium.</title>
        <authorList>
            <person name="Tarcisio F."/>
            <person name="Conor M."/>
            <person name="Antonella G."/>
            <person name="Elisabetta G."/>
            <person name="Giulia F.S."/>
            <person name="Sara T."/>
            <person name="Anna F."/>
            <person name="Clotilde B."/>
            <person name="Roberto B."/>
            <person name="Veronica D.S."/>
            <person name="Fabio R."/>
            <person name="Monica P."/>
            <person name="Olivier J."/>
            <person name="Enrico T."/>
            <person name="Nicola S."/>
        </authorList>
    </citation>
    <scope>NUCLEOTIDE SEQUENCE [LARGE SCALE GENOMIC DNA]</scope>
    <source>
        <strain evidence="8 9">DSM 44572</strain>
    </source>
</reference>
<evidence type="ECO:0000256" key="4">
    <source>
        <dbReference type="ARBA" id="ARBA00023002"/>
    </source>
</evidence>
<keyword evidence="4 7" id="KW-0560">Oxidoreductase</keyword>
<evidence type="ECO:0000256" key="1">
    <source>
        <dbReference type="ARBA" id="ARBA00010617"/>
    </source>
</evidence>
<evidence type="ECO:0000256" key="6">
    <source>
        <dbReference type="ARBA" id="ARBA00023033"/>
    </source>
</evidence>
<dbReference type="InterPro" id="IPR036396">
    <property type="entry name" value="Cyt_P450_sf"/>
</dbReference>
<dbReference type="PRINTS" id="PR00359">
    <property type="entry name" value="BP450"/>
</dbReference>
<dbReference type="GO" id="GO:0005506">
    <property type="term" value="F:iron ion binding"/>
    <property type="evidence" value="ECO:0007669"/>
    <property type="project" value="InterPro"/>
</dbReference>
<proteinExistence type="inferred from homology"/>
<dbReference type="EMBL" id="LQPJ01000124">
    <property type="protein sequence ID" value="ORW20494.1"/>
    <property type="molecule type" value="Genomic_DNA"/>
</dbReference>
<evidence type="ECO:0000256" key="5">
    <source>
        <dbReference type="ARBA" id="ARBA00023004"/>
    </source>
</evidence>
<dbReference type="Pfam" id="PF00067">
    <property type="entry name" value="p450"/>
    <property type="match status" value="1"/>
</dbReference>